<accession>X1I8T0</accession>
<feature type="non-terminal residue" evidence="1">
    <location>
        <position position="1"/>
    </location>
</feature>
<dbReference type="EMBL" id="BARU01031613">
    <property type="protein sequence ID" value="GAH62489.1"/>
    <property type="molecule type" value="Genomic_DNA"/>
</dbReference>
<evidence type="ECO:0008006" key="2">
    <source>
        <dbReference type="Google" id="ProtNLM"/>
    </source>
</evidence>
<protein>
    <recommendedName>
        <fullName evidence="2">VWA domain-containing protein</fullName>
    </recommendedName>
</protein>
<dbReference type="AlphaFoldDB" id="X1I8T0"/>
<proteinExistence type="predicted"/>
<gene>
    <name evidence="1" type="ORF">S03H2_49976</name>
</gene>
<evidence type="ECO:0000313" key="1">
    <source>
        <dbReference type="EMBL" id="GAH62489.1"/>
    </source>
</evidence>
<organism evidence="1">
    <name type="scientific">marine sediment metagenome</name>
    <dbReference type="NCBI Taxonomy" id="412755"/>
    <lineage>
        <taxon>unclassified sequences</taxon>
        <taxon>metagenomes</taxon>
        <taxon>ecological metagenomes</taxon>
    </lineage>
</organism>
<name>X1I8T0_9ZZZZ</name>
<sequence>EQLAKEGKTHKVDKHGLFINVPRSMRTEIARYLRERESDPDRLDSVILSARNHLKRLYAILRISPSDRAQVILFDDEPPKDSKLYALKLIVKTKAPAQQARLIMKHKIPYRIASTVIKTITPTVLIALINSMSSQELINNMASIKRHGAFDNPEVKALVKEKLGRAKKDKRVSAYKAKEAIKVAGVSKDVEKELEEVTEAQVKMKGKIKRPTALLVDASGSMEEAIEVGKRIAAMLGAVCEAEFFVIAFDTMAHKIEIHDFSL</sequence>
<feature type="non-terminal residue" evidence="1">
    <location>
        <position position="263"/>
    </location>
</feature>
<comment type="caution">
    <text evidence="1">The sequence shown here is derived from an EMBL/GenBank/DDBJ whole genome shotgun (WGS) entry which is preliminary data.</text>
</comment>
<reference evidence="1" key="1">
    <citation type="journal article" date="2014" name="Front. Microbiol.">
        <title>High frequency of phylogenetically diverse reductive dehalogenase-homologous genes in deep subseafloor sedimentary metagenomes.</title>
        <authorList>
            <person name="Kawai M."/>
            <person name="Futagami T."/>
            <person name="Toyoda A."/>
            <person name="Takaki Y."/>
            <person name="Nishi S."/>
            <person name="Hori S."/>
            <person name="Arai W."/>
            <person name="Tsubouchi T."/>
            <person name="Morono Y."/>
            <person name="Uchiyama I."/>
            <person name="Ito T."/>
            <person name="Fujiyama A."/>
            <person name="Inagaki F."/>
            <person name="Takami H."/>
        </authorList>
    </citation>
    <scope>NUCLEOTIDE SEQUENCE</scope>
    <source>
        <strain evidence="1">Expedition CK06-06</strain>
    </source>
</reference>